<protein>
    <submittedName>
        <fullName evidence="1">Uncharacterized protein</fullName>
    </submittedName>
</protein>
<accession>A0A916NIA2</accession>
<dbReference type="AlphaFoldDB" id="A0A916NIA2"/>
<evidence type="ECO:0000313" key="1">
    <source>
        <dbReference type="EMBL" id="CAG5083536.1"/>
    </source>
</evidence>
<dbReference type="Proteomes" id="UP000683507">
    <property type="component" value="Chromosome"/>
</dbReference>
<name>A0A916NIA2_9FLAO</name>
<dbReference type="EMBL" id="OU015584">
    <property type="protein sequence ID" value="CAG5083536.1"/>
    <property type="molecule type" value="Genomic_DNA"/>
</dbReference>
<evidence type="ECO:0000313" key="2">
    <source>
        <dbReference type="Proteomes" id="UP000683507"/>
    </source>
</evidence>
<gene>
    <name evidence="1" type="ORF">CRYO30217_02224</name>
</gene>
<sequence length="197" mass="22067">MQKYSFYFTYIYQMIRKIGYLLFAISVISCGKSKNSKDPDNETLTEGSSHAHSSVKEFALVEPIKKAIYYMNEVDIATYDSIATQYFHEVLDYTDSAAISIELKIHQLENVIVSDTSSEVEKKSAADKISELSLDLIKYEKSVTGYVFVHTFLNKGDTLSAIIITNADMTKGSAIPVSKVSDIEPSAFADDIRKIEQ</sequence>
<dbReference type="KEGG" id="ptan:CRYO30217_02224"/>
<reference evidence="1" key="1">
    <citation type="submission" date="2021-04" db="EMBL/GenBank/DDBJ databases">
        <authorList>
            <person name="Rodrigo-Torres L."/>
            <person name="Arahal R. D."/>
            <person name="Lucena T."/>
        </authorList>
    </citation>
    <scope>NUCLEOTIDE SEQUENCE</scope>
    <source>
        <strain evidence="1">AS29M-1</strain>
    </source>
</reference>
<dbReference type="PROSITE" id="PS51257">
    <property type="entry name" value="PROKAR_LIPOPROTEIN"/>
    <property type="match status" value="1"/>
</dbReference>
<proteinExistence type="predicted"/>
<organism evidence="1 2">
    <name type="scientific">Parvicella tangerina</name>
    <dbReference type="NCBI Taxonomy" id="2829795"/>
    <lineage>
        <taxon>Bacteria</taxon>
        <taxon>Pseudomonadati</taxon>
        <taxon>Bacteroidota</taxon>
        <taxon>Flavobacteriia</taxon>
        <taxon>Flavobacteriales</taxon>
        <taxon>Parvicellaceae</taxon>
        <taxon>Parvicella</taxon>
    </lineage>
</organism>
<keyword evidence="2" id="KW-1185">Reference proteome</keyword>